<dbReference type="HAMAP" id="MF_00225">
    <property type="entry name" value="DHO_dh_type2"/>
    <property type="match status" value="1"/>
</dbReference>
<dbReference type="Pfam" id="PF01180">
    <property type="entry name" value="DHO_dh"/>
    <property type="match status" value="1"/>
</dbReference>
<sequence>MYKKILLPLLFQIDPEKVHHLTFDLVRFFFKIPGISLVFKLLYRVKDKRLERKLFGITFPNPVGLAAGFDKDAKLFNELSCMGFGFVEIGTLTPKPQPGNDKPRLFRLREDEAIINRMGFNNEGVEAAVERLKNRREKVIIGGNIGKNKATDNVDAVKDYKYGFNVLFDYVDYFVVNVSSPNTPDLRALQDKKPLTELLSSLKDLNLSKPAPKPILLKIAPDLTTGDLDDIISIIKELKIDGVIATNTTVSRSGLKTDQAVLDQIGKLGGLSGKPLHKRSVEVVEYLVQKSGNAFPVIAVGGIHSAEDAMDMFRAGATLVQIYTGFIYEGPALVSAINKKLLKEK</sequence>
<dbReference type="PANTHER" id="PTHR48109:SF4">
    <property type="entry name" value="DIHYDROOROTATE DEHYDROGENASE (QUINONE), MITOCHONDRIAL"/>
    <property type="match status" value="1"/>
</dbReference>
<dbReference type="RefSeq" id="WP_045457365.1">
    <property type="nucleotide sequence ID" value="NZ_BBLT01000001.1"/>
</dbReference>
<keyword evidence="5 11" id="KW-0285">Flavoprotein</keyword>
<dbReference type="UniPathway" id="UPA00070">
    <property type="reaction ID" value="UER00946"/>
</dbReference>
<comment type="subunit">
    <text evidence="11">Monomer.</text>
</comment>
<dbReference type="GO" id="GO:0005886">
    <property type="term" value="C:plasma membrane"/>
    <property type="evidence" value="ECO:0007669"/>
    <property type="project" value="UniProtKB-SubCell"/>
</dbReference>
<evidence type="ECO:0000256" key="4">
    <source>
        <dbReference type="ARBA" id="ARBA00005359"/>
    </source>
</evidence>
<keyword evidence="14" id="KW-1185">Reference proteome</keyword>
<gene>
    <name evidence="11" type="primary">pyrD</name>
    <name evidence="13" type="ORF">MYP_264</name>
</gene>
<evidence type="ECO:0000256" key="2">
    <source>
        <dbReference type="ARBA" id="ARBA00004370"/>
    </source>
</evidence>
<feature type="binding site" evidence="11">
    <location>
        <begin position="67"/>
        <end position="71"/>
    </location>
    <ligand>
        <name>FMN</name>
        <dbReference type="ChEBI" id="CHEBI:58210"/>
    </ligand>
</feature>
<comment type="similarity">
    <text evidence="4 11">Belongs to the dihydroorotate dehydrogenase family. Type 2 subfamily.</text>
</comment>
<feature type="binding site" evidence="11">
    <location>
        <begin position="247"/>
        <end position="248"/>
    </location>
    <ligand>
        <name>substrate</name>
    </ligand>
</feature>
<feature type="binding site" evidence="11">
    <location>
        <position position="71"/>
    </location>
    <ligand>
        <name>substrate</name>
    </ligand>
</feature>
<dbReference type="OrthoDB" id="9802377at2"/>
<dbReference type="Proteomes" id="UP000030185">
    <property type="component" value="Unassembled WGS sequence"/>
</dbReference>
<comment type="catalytic activity">
    <reaction evidence="10 11">
        <text>(S)-dihydroorotate + a quinone = orotate + a quinol</text>
        <dbReference type="Rhea" id="RHEA:30187"/>
        <dbReference type="ChEBI" id="CHEBI:24646"/>
        <dbReference type="ChEBI" id="CHEBI:30839"/>
        <dbReference type="ChEBI" id="CHEBI:30864"/>
        <dbReference type="ChEBI" id="CHEBI:132124"/>
        <dbReference type="EC" id="1.3.5.2"/>
    </reaction>
</comment>
<evidence type="ECO:0000256" key="11">
    <source>
        <dbReference type="HAMAP-Rule" id="MF_00225"/>
    </source>
</evidence>
<dbReference type="EMBL" id="BBLT01000001">
    <property type="protein sequence ID" value="GAL83038.1"/>
    <property type="molecule type" value="Genomic_DNA"/>
</dbReference>
<dbReference type="PROSITE" id="PS00911">
    <property type="entry name" value="DHODEHASE_1"/>
    <property type="match status" value="1"/>
</dbReference>
<accession>A0A098L9X2</accession>
<dbReference type="eggNOG" id="COG0167">
    <property type="taxonomic scope" value="Bacteria"/>
</dbReference>
<feature type="domain" description="Dihydroorotate dehydrogenase catalytic" evidence="12">
    <location>
        <begin position="50"/>
        <end position="342"/>
    </location>
</feature>
<dbReference type="GO" id="GO:0005737">
    <property type="term" value="C:cytoplasm"/>
    <property type="evidence" value="ECO:0007669"/>
    <property type="project" value="InterPro"/>
</dbReference>
<feature type="binding site" evidence="11">
    <location>
        <position position="182"/>
    </location>
    <ligand>
        <name>substrate</name>
    </ligand>
</feature>
<feature type="binding site" evidence="11">
    <location>
        <position position="144"/>
    </location>
    <ligand>
        <name>FMN</name>
        <dbReference type="ChEBI" id="CHEBI:58210"/>
    </ligand>
</feature>
<dbReference type="EC" id="1.3.5.2" evidence="11"/>
<dbReference type="NCBIfam" id="TIGR01036">
    <property type="entry name" value="pyrD_sub2"/>
    <property type="match status" value="1"/>
</dbReference>
<dbReference type="CDD" id="cd04738">
    <property type="entry name" value="DHOD_2_like"/>
    <property type="match status" value="1"/>
</dbReference>
<evidence type="ECO:0000256" key="6">
    <source>
        <dbReference type="ARBA" id="ARBA00022643"/>
    </source>
</evidence>
<dbReference type="InterPro" id="IPR005719">
    <property type="entry name" value="Dihydroorotate_DH_2"/>
</dbReference>
<dbReference type="PROSITE" id="PS00912">
    <property type="entry name" value="DHODEHASE_2"/>
    <property type="match status" value="1"/>
</dbReference>
<keyword evidence="9 11" id="KW-0472">Membrane</keyword>
<dbReference type="PANTHER" id="PTHR48109">
    <property type="entry name" value="DIHYDROOROTATE DEHYDROGENASE (QUINONE), MITOCHONDRIAL-RELATED"/>
    <property type="match status" value="1"/>
</dbReference>
<dbReference type="PIRSF" id="PIRSF000164">
    <property type="entry name" value="DHO_oxidase"/>
    <property type="match status" value="1"/>
</dbReference>
<evidence type="ECO:0000256" key="7">
    <source>
        <dbReference type="ARBA" id="ARBA00022975"/>
    </source>
</evidence>
<dbReference type="InterPro" id="IPR050074">
    <property type="entry name" value="DHO_dehydrogenase"/>
</dbReference>
<evidence type="ECO:0000256" key="8">
    <source>
        <dbReference type="ARBA" id="ARBA00023002"/>
    </source>
</evidence>
<feature type="binding site" evidence="11">
    <location>
        <begin position="323"/>
        <end position="324"/>
    </location>
    <ligand>
        <name>FMN</name>
        <dbReference type="ChEBI" id="CHEBI:58210"/>
    </ligand>
</feature>
<keyword evidence="7 11" id="KW-0665">Pyrimidine biosynthesis</keyword>
<name>A0A098L9X2_9BACT</name>
<dbReference type="GO" id="GO:0106430">
    <property type="term" value="F:dihydroorotate dehydrogenase (quinone) activity"/>
    <property type="evidence" value="ECO:0007669"/>
    <property type="project" value="UniProtKB-EC"/>
</dbReference>
<evidence type="ECO:0000256" key="10">
    <source>
        <dbReference type="ARBA" id="ARBA00048639"/>
    </source>
</evidence>
<evidence type="ECO:0000256" key="9">
    <source>
        <dbReference type="ARBA" id="ARBA00023136"/>
    </source>
</evidence>
<protein>
    <recommendedName>
        <fullName evidence="11">Dihydroorotate dehydrogenase (quinone)</fullName>
        <ecNumber evidence="11">1.3.5.2</ecNumber>
    </recommendedName>
    <alternativeName>
        <fullName evidence="11">DHOdehase</fullName>
        <shortName evidence="11">DHOD</shortName>
        <shortName evidence="11">DHODase</shortName>
    </alternativeName>
    <alternativeName>
        <fullName evidence="11">Dihydroorotate oxidase</fullName>
    </alternativeName>
</protein>
<keyword evidence="8 11" id="KW-0560">Oxidoreductase</keyword>
<dbReference type="InterPro" id="IPR001295">
    <property type="entry name" value="Dihydroorotate_DH_CS"/>
</dbReference>
<dbReference type="GO" id="GO:0044205">
    <property type="term" value="P:'de novo' UMP biosynthetic process"/>
    <property type="evidence" value="ECO:0007669"/>
    <property type="project" value="UniProtKB-UniRule"/>
</dbReference>
<dbReference type="NCBIfam" id="NF003645">
    <property type="entry name" value="PRK05286.1-2"/>
    <property type="match status" value="1"/>
</dbReference>
<evidence type="ECO:0000313" key="14">
    <source>
        <dbReference type="Proteomes" id="UP000030185"/>
    </source>
</evidence>
<dbReference type="GO" id="GO:0006207">
    <property type="term" value="P:'de novo' pyrimidine nucleobase biosynthetic process"/>
    <property type="evidence" value="ECO:0007669"/>
    <property type="project" value="UniProtKB-UniRule"/>
</dbReference>
<feature type="binding site" evidence="11">
    <location>
        <position position="302"/>
    </location>
    <ligand>
        <name>FMN</name>
        <dbReference type="ChEBI" id="CHEBI:58210"/>
    </ligand>
</feature>
<dbReference type="InterPro" id="IPR013785">
    <property type="entry name" value="Aldolase_TIM"/>
</dbReference>
<keyword evidence="6 11" id="KW-0288">FMN</keyword>
<evidence type="ECO:0000256" key="3">
    <source>
        <dbReference type="ARBA" id="ARBA00005161"/>
    </source>
</evidence>
<keyword evidence="11" id="KW-1003">Cell membrane</keyword>
<dbReference type="InterPro" id="IPR012135">
    <property type="entry name" value="Dihydroorotate_DH_1_2"/>
</dbReference>
<dbReference type="NCBIfam" id="NF003652">
    <property type="entry name" value="PRK05286.2-5"/>
    <property type="match status" value="1"/>
</dbReference>
<comment type="caution">
    <text evidence="13">The sequence shown here is derived from an EMBL/GenBank/DDBJ whole genome shotgun (WGS) entry which is preliminary data.</text>
</comment>
<dbReference type="STRING" id="153721.MYP_264"/>
<feature type="binding site" evidence="11">
    <location>
        <position position="246"/>
    </location>
    <ligand>
        <name>FMN</name>
        <dbReference type="ChEBI" id="CHEBI:58210"/>
    </ligand>
</feature>
<reference evidence="13 14" key="1">
    <citation type="submission" date="2014-09" db="EMBL/GenBank/DDBJ databases">
        <title>Sporocytophaga myxococcoides PG-01 genome sequencing.</title>
        <authorList>
            <person name="Liu L."/>
            <person name="Gao P.J."/>
            <person name="Chen G.J."/>
            <person name="Wang L.S."/>
        </authorList>
    </citation>
    <scope>NUCLEOTIDE SEQUENCE [LARGE SCALE GENOMIC DNA]</scope>
    <source>
        <strain evidence="13 14">PG-01</strain>
    </source>
</reference>
<feature type="binding site" evidence="11">
    <location>
        <position position="273"/>
    </location>
    <ligand>
        <name>FMN</name>
        <dbReference type="ChEBI" id="CHEBI:58210"/>
    </ligand>
</feature>
<dbReference type="AlphaFoldDB" id="A0A098L9X2"/>
<evidence type="ECO:0000313" key="13">
    <source>
        <dbReference type="EMBL" id="GAL83038.1"/>
    </source>
</evidence>
<feature type="binding site" evidence="11">
    <location>
        <position position="177"/>
    </location>
    <ligand>
        <name>substrate</name>
    </ligand>
</feature>
<comment type="cofactor">
    <cofactor evidence="11">
        <name>FMN</name>
        <dbReference type="ChEBI" id="CHEBI:58210"/>
    </cofactor>
    <text evidence="11">Binds 1 FMN per subunit.</text>
</comment>
<feature type="binding site" evidence="11">
    <location>
        <position position="218"/>
    </location>
    <ligand>
        <name>FMN</name>
        <dbReference type="ChEBI" id="CHEBI:58210"/>
    </ligand>
</feature>
<feature type="binding site" evidence="11">
    <location>
        <position position="177"/>
    </location>
    <ligand>
        <name>FMN</name>
        <dbReference type="ChEBI" id="CHEBI:58210"/>
    </ligand>
</feature>
<evidence type="ECO:0000256" key="1">
    <source>
        <dbReference type="ARBA" id="ARBA00003125"/>
    </source>
</evidence>
<dbReference type="Gene3D" id="3.20.20.70">
    <property type="entry name" value="Aldolase class I"/>
    <property type="match status" value="1"/>
</dbReference>
<feature type="binding site" evidence="11">
    <location>
        <begin position="116"/>
        <end position="120"/>
    </location>
    <ligand>
        <name>substrate</name>
    </ligand>
</feature>
<evidence type="ECO:0000259" key="12">
    <source>
        <dbReference type="Pfam" id="PF01180"/>
    </source>
</evidence>
<dbReference type="InterPro" id="IPR005720">
    <property type="entry name" value="Dihydroorotate_DH_cat"/>
</dbReference>
<dbReference type="SUPFAM" id="SSF51395">
    <property type="entry name" value="FMN-linked oxidoreductases"/>
    <property type="match status" value="1"/>
</dbReference>
<feature type="active site" description="Nucleophile" evidence="11">
    <location>
        <position position="180"/>
    </location>
</feature>
<proteinExistence type="inferred from homology"/>
<comment type="pathway">
    <text evidence="3 11">Pyrimidine metabolism; UMP biosynthesis via de novo pathway; orotate from (S)-dihydroorotate (quinone route): step 1/1.</text>
</comment>
<feature type="binding site" evidence="11">
    <location>
        <position position="91"/>
    </location>
    <ligand>
        <name>FMN</name>
        <dbReference type="ChEBI" id="CHEBI:58210"/>
    </ligand>
</feature>
<organism evidence="13 14">
    <name type="scientific">Sporocytophaga myxococcoides</name>
    <dbReference type="NCBI Taxonomy" id="153721"/>
    <lineage>
        <taxon>Bacteria</taxon>
        <taxon>Pseudomonadati</taxon>
        <taxon>Bacteroidota</taxon>
        <taxon>Cytophagia</taxon>
        <taxon>Cytophagales</taxon>
        <taxon>Cytophagaceae</taxon>
        <taxon>Sporocytophaga</taxon>
    </lineage>
</organism>
<comment type="subcellular location">
    <subcellularLocation>
        <location evidence="11">Cell membrane</location>
        <topology evidence="11">Peripheral membrane protein</topology>
    </subcellularLocation>
    <subcellularLocation>
        <location evidence="2">Membrane</location>
    </subcellularLocation>
</comment>
<comment type="function">
    <text evidence="1 11">Catalyzes the conversion of dihydroorotate to orotate with quinone as electron acceptor.</text>
</comment>
<evidence type="ECO:0000256" key="5">
    <source>
        <dbReference type="ARBA" id="ARBA00022630"/>
    </source>
</evidence>